<dbReference type="SMART" id="SM00267">
    <property type="entry name" value="GGDEF"/>
    <property type="match status" value="1"/>
</dbReference>
<dbReference type="CDD" id="cd01949">
    <property type="entry name" value="GGDEF"/>
    <property type="match status" value="1"/>
</dbReference>
<evidence type="ECO:0000259" key="2">
    <source>
        <dbReference type="PROSITE" id="PS50887"/>
    </source>
</evidence>
<keyword evidence="3" id="KW-0808">Transferase</keyword>
<dbReference type="PROSITE" id="PS50887">
    <property type="entry name" value="GGDEF"/>
    <property type="match status" value="1"/>
</dbReference>
<dbReference type="Gene3D" id="3.30.70.270">
    <property type="match status" value="1"/>
</dbReference>
<dbReference type="InterPro" id="IPR000014">
    <property type="entry name" value="PAS"/>
</dbReference>
<keyword evidence="4" id="KW-1185">Reference proteome</keyword>
<dbReference type="PANTHER" id="PTHR44757:SF2">
    <property type="entry name" value="BIOFILM ARCHITECTURE MAINTENANCE PROTEIN MBAA"/>
    <property type="match status" value="1"/>
</dbReference>
<dbReference type="NCBIfam" id="TIGR00254">
    <property type="entry name" value="GGDEF"/>
    <property type="match status" value="1"/>
</dbReference>
<evidence type="ECO:0000259" key="1">
    <source>
        <dbReference type="PROSITE" id="PS50112"/>
    </source>
</evidence>
<dbReference type="PANTHER" id="PTHR44757">
    <property type="entry name" value="DIGUANYLATE CYCLASE DGCP"/>
    <property type="match status" value="1"/>
</dbReference>
<keyword evidence="3" id="KW-0548">Nucleotidyltransferase</keyword>
<gene>
    <name evidence="3" type="ORF">AAA083_01955</name>
</gene>
<dbReference type="SUPFAM" id="SSF55785">
    <property type="entry name" value="PYP-like sensor domain (PAS domain)"/>
    <property type="match status" value="2"/>
</dbReference>
<dbReference type="EC" id="2.7.7.65" evidence="3"/>
<proteinExistence type="predicted"/>
<dbReference type="GO" id="GO:0052621">
    <property type="term" value="F:diguanylate cyclase activity"/>
    <property type="evidence" value="ECO:0007669"/>
    <property type="project" value="UniProtKB-EC"/>
</dbReference>
<dbReference type="NCBIfam" id="TIGR00229">
    <property type="entry name" value="sensory_box"/>
    <property type="match status" value="1"/>
</dbReference>
<name>A0ABV1J9H9_9ACTN</name>
<evidence type="ECO:0000313" key="3">
    <source>
        <dbReference type="EMBL" id="MEQ3361735.1"/>
    </source>
</evidence>
<feature type="domain" description="GGDEF" evidence="2">
    <location>
        <begin position="395"/>
        <end position="527"/>
    </location>
</feature>
<dbReference type="InterPro" id="IPR052155">
    <property type="entry name" value="Biofilm_reg_signaling"/>
</dbReference>
<dbReference type="EMBL" id="JBBNOP010000001">
    <property type="protein sequence ID" value="MEQ3361735.1"/>
    <property type="molecule type" value="Genomic_DNA"/>
</dbReference>
<dbReference type="InterPro" id="IPR000160">
    <property type="entry name" value="GGDEF_dom"/>
</dbReference>
<dbReference type="InterPro" id="IPR035965">
    <property type="entry name" value="PAS-like_dom_sf"/>
</dbReference>
<dbReference type="RefSeq" id="WP_180963586.1">
    <property type="nucleotide sequence ID" value="NZ_JBBNOP010000001.1"/>
</dbReference>
<dbReference type="InterPro" id="IPR029787">
    <property type="entry name" value="Nucleotide_cyclase"/>
</dbReference>
<dbReference type="Pfam" id="PF00990">
    <property type="entry name" value="GGDEF"/>
    <property type="match status" value="1"/>
</dbReference>
<dbReference type="Pfam" id="PF08448">
    <property type="entry name" value="PAS_4"/>
    <property type="match status" value="1"/>
</dbReference>
<dbReference type="PROSITE" id="PS50112">
    <property type="entry name" value="PAS"/>
    <property type="match status" value="1"/>
</dbReference>
<protein>
    <submittedName>
        <fullName evidence="3">Diguanylate cyclase</fullName>
        <ecNumber evidence="3">2.7.7.65</ecNumber>
    </submittedName>
</protein>
<dbReference type="Gene3D" id="3.30.450.20">
    <property type="entry name" value="PAS domain"/>
    <property type="match status" value="2"/>
</dbReference>
<dbReference type="SUPFAM" id="SSF55073">
    <property type="entry name" value="Nucleotide cyclase"/>
    <property type="match status" value="1"/>
</dbReference>
<dbReference type="SMART" id="SM00091">
    <property type="entry name" value="PAS"/>
    <property type="match status" value="2"/>
</dbReference>
<organism evidence="3 4">
    <name type="scientific">Raoultibacter massiliensis</name>
    <dbReference type="NCBI Taxonomy" id="1852371"/>
    <lineage>
        <taxon>Bacteria</taxon>
        <taxon>Bacillati</taxon>
        <taxon>Actinomycetota</taxon>
        <taxon>Coriobacteriia</taxon>
        <taxon>Eggerthellales</taxon>
        <taxon>Eggerthellaceae</taxon>
        <taxon>Raoultibacter</taxon>
    </lineage>
</organism>
<accession>A0ABV1J9H9</accession>
<feature type="domain" description="PAS" evidence="1">
    <location>
        <begin position="251"/>
        <end position="295"/>
    </location>
</feature>
<dbReference type="Proteomes" id="UP001487305">
    <property type="component" value="Unassembled WGS sequence"/>
</dbReference>
<reference evidence="3 4" key="1">
    <citation type="submission" date="2024-04" db="EMBL/GenBank/DDBJ databases">
        <title>Human intestinal bacterial collection.</title>
        <authorList>
            <person name="Pauvert C."/>
            <person name="Hitch T.C.A."/>
            <person name="Clavel T."/>
        </authorList>
    </citation>
    <scope>NUCLEOTIDE SEQUENCE [LARGE SCALE GENOMIC DNA]</scope>
    <source>
        <strain evidence="3 4">CLA-KB-H42</strain>
    </source>
</reference>
<dbReference type="InterPro" id="IPR043128">
    <property type="entry name" value="Rev_trsase/Diguanyl_cyclase"/>
</dbReference>
<evidence type="ECO:0000313" key="4">
    <source>
        <dbReference type="Proteomes" id="UP001487305"/>
    </source>
</evidence>
<sequence length="553" mass="62132">MYHRTLHVALFGLDDEAGRAIRSVPCPDRFEIRFDAYSAFDADAFAASDIAILDLPELVHPGTFLPHVKTGLKVVLRATEIEAAQLDDADLAILHDIWLKPMPPTLVAFRFRKIIEGEKNLADLSLARQYLDTAIDSIPELVWFKDARGSHLKVNSAFCKTVEKTKEQIEGRGHYYIWNITPEEYSQGEYVCLESEEQTMTARKTCLFDEQIKATHGMRQFKTYKSPLFDYDGSVMGTVGIAHDVTDLGNIETELEIFINSMPYAIIVLNTENSIININEKAEEYFGVKRGSVVDGDFDRWRRLVLGDAVVNSHDFSDSSFFTAVIGEREKTFEVNQRDIVDVFGNKTGQLRIYRDVTKERELEQRVLKSANTDYLTGLYNRRYLYERLSDHLGSPVTLVYLDLDDFKSINDDYGHQRGDRMLVETSSILVEAFPNDTCVRMGGDEFVVAIFGLQDVGSIEGRAHACLDAIRTRFAEDSAPGRTTGSMGIAADEGGILSIDELIRRSDEALYEAKRAGKSQCRIWTPSALAGSDGALFRTTQTGDFAKPLVDL</sequence>
<comment type="caution">
    <text evidence="3">The sequence shown here is derived from an EMBL/GenBank/DDBJ whole genome shotgun (WGS) entry which is preliminary data.</text>
</comment>
<dbReference type="InterPro" id="IPR013656">
    <property type="entry name" value="PAS_4"/>
</dbReference>
<dbReference type="Pfam" id="PF13188">
    <property type="entry name" value="PAS_8"/>
    <property type="match status" value="1"/>
</dbReference>